<sequence>MDEACGGGSRDDDTHGTTPLLRGRRATPSPTLKAGKKRHFIPPHGSQSSLPSYEAIMSQPRSRKIRHEQSPHTSPVKL</sequence>
<proteinExistence type="predicted"/>
<feature type="region of interest" description="Disordered" evidence="1">
    <location>
        <begin position="1"/>
        <end position="78"/>
    </location>
</feature>
<name>A0A914Z4X0_9BILA</name>
<dbReference type="AlphaFoldDB" id="A0A914Z4X0"/>
<keyword evidence="2" id="KW-1185">Reference proteome</keyword>
<evidence type="ECO:0000313" key="2">
    <source>
        <dbReference type="Proteomes" id="UP000887577"/>
    </source>
</evidence>
<evidence type="ECO:0000313" key="3">
    <source>
        <dbReference type="WBParaSite" id="PSU_v2.g7025.t1"/>
    </source>
</evidence>
<accession>A0A914Z4X0</accession>
<evidence type="ECO:0000256" key="1">
    <source>
        <dbReference type="SAM" id="MobiDB-lite"/>
    </source>
</evidence>
<dbReference type="Proteomes" id="UP000887577">
    <property type="component" value="Unplaced"/>
</dbReference>
<protein>
    <submittedName>
        <fullName evidence="3">Uncharacterized protein</fullName>
    </submittedName>
</protein>
<organism evidence="2 3">
    <name type="scientific">Panagrolaimus superbus</name>
    <dbReference type="NCBI Taxonomy" id="310955"/>
    <lineage>
        <taxon>Eukaryota</taxon>
        <taxon>Metazoa</taxon>
        <taxon>Ecdysozoa</taxon>
        <taxon>Nematoda</taxon>
        <taxon>Chromadorea</taxon>
        <taxon>Rhabditida</taxon>
        <taxon>Tylenchina</taxon>
        <taxon>Panagrolaimomorpha</taxon>
        <taxon>Panagrolaimoidea</taxon>
        <taxon>Panagrolaimidae</taxon>
        <taxon>Panagrolaimus</taxon>
    </lineage>
</organism>
<reference evidence="3" key="1">
    <citation type="submission" date="2022-11" db="UniProtKB">
        <authorList>
            <consortium name="WormBaseParasite"/>
        </authorList>
    </citation>
    <scope>IDENTIFICATION</scope>
</reference>
<dbReference type="WBParaSite" id="PSU_v2.g7025.t1">
    <property type="protein sequence ID" value="PSU_v2.g7025.t1"/>
    <property type="gene ID" value="PSU_v2.g7025"/>
</dbReference>